<reference evidence="3 4" key="1">
    <citation type="submission" date="2018-05" db="EMBL/GenBank/DDBJ databases">
        <title>Paenibacillus flagellatus sp. nov., isolated from selenium mineral soil.</title>
        <authorList>
            <person name="Dai X."/>
        </authorList>
    </citation>
    <scope>NUCLEOTIDE SEQUENCE [LARGE SCALE GENOMIC DNA]</scope>
    <source>
        <strain evidence="3 4">DXL2</strain>
    </source>
</reference>
<dbReference type="SUPFAM" id="SSF55347">
    <property type="entry name" value="Glyceraldehyde-3-phosphate dehydrogenase-like, C-terminal domain"/>
    <property type="match status" value="1"/>
</dbReference>
<evidence type="ECO:0000259" key="2">
    <source>
        <dbReference type="Pfam" id="PF22725"/>
    </source>
</evidence>
<dbReference type="GO" id="GO:0000166">
    <property type="term" value="F:nucleotide binding"/>
    <property type="evidence" value="ECO:0007669"/>
    <property type="project" value="InterPro"/>
</dbReference>
<evidence type="ECO:0000313" key="3">
    <source>
        <dbReference type="EMBL" id="PYI57224.1"/>
    </source>
</evidence>
<feature type="domain" description="GFO/IDH/MocA-like oxidoreductase" evidence="2">
    <location>
        <begin position="130"/>
        <end position="251"/>
    </location>
</feature>
<dbReference type="Pfam" id="PF01408">
    <property type="entry name" value="GFO_IDH_MocA"/>
    <property type="match status" value="1"/>
</dbReference>
<dbReference type="Pfam" id="PF22725">
    <property type="entry name" value="GFO_IDH_MocA_C3"/>
    <property type="match status" value="1"/>
</dbReference>
<dbReference type="SUPFAM" id="SSF51735">
    <property type="entry name" value="NAD(P)-binding Rossmann-fold domains"/>
    <property type="match status" value="1"/>
</dbReference>
<dbReference type="InterPro" id="IPR051450">
    <property type="entry name" value="Gfo/Idh/MocA_Oxidoreductases"/>
</dbReference>
<accession>A0A2V5KFI0</accession>
<dbReference type="InterPro" id="IPR000683">
    <property type="entry name" value="Gfo/Idh/MocA-like_OxRdtase_N"/>
</dbReference>
<comment type="caution">
    <text evidence="3">The sequence shown here is derived from an EMBL/GenBank/DDBJ whole genome shotgun (WGS) entry which is preliminary data.</text>
</comment>
<dbReference type="PANTHER" id="PTHR43377">
    <property type="entry name" value="BILIVERDIN REDUCTASE A"/>
    <property type="match status" value="1"/>
</dbReference>
<feature type="domain" description="Gfo/Idh/MocA-like oxidoreductase N-terminal" evidence="1">
    <location>
        <begin position="4"/>
        <end position="121"/>
    </location>
</feature>
<keyword evidence="4" id="KW-1185">Reference proteome</keyword>
<dbReference type="PANTHER" id="PTHR43377:SF1">
    <property type="entry name" value="BILIVERDIN REDUCTASE A"/>
    <property type="match status" value="1"/>
</dbReference>
<dbReference type="EMBL" id="QJVJ01000001">
    <property type="protein sequence ID" value="PYI57224.1"/>
    <property type="molecule type" value="Genomic_DNA"/>
</dbReference>
<dbReference type="InterPro" id="IPR055170">
    <property type="entry name" value="GFO_IDH_MocA-like_dom"/>
</dbReference>
<organism evidence="3 4">
    <name type="scientific">Paenibacillus flagellatus</name>
    <dbReference type="NCBI Taxonomy" id="2211139"/>
    <lineage>
        <taxon>Bacteria</taxon>
        <taxon>Bacillati</taxon>
        <taxon>Bacillota</taxon>
        <taxon>Bacilli</taxon>
        <taxon>Bacillales</taxon>
        <taxon>Paenibacillaceae</taxon>
        <taxon>Paenibacillus</taxon>
    </lineage>
</organism>
<protein>
    <submittedName>
        <fullName evidence="3">Gfo/Idh/MocA family oxidoreductase</fullName>
    </submittedName>
</protein>
<proteinExistence type="predicted"/>
<dbReference type="RefSeq" id="WP_110838263.1">
    <property type="nucleotide sequence ID" value="NZ_QJVJ01000001.1"/>
</dbReference>
<evidence type="ECO:0000259" key="1">
    <source>
        <dbReference type="Pfam" id="PF01408"/>
    </source>
</evidence>
<sequence>MGYKVALVGGGGIAVSHLEALRRMEELDAVAVADISKERAESVAGRFGIAAYTDYRDMIEREKPDIAVVTLPHFLHKEASIHAAEAGCHLLLEKPMALDARECDAIIAAVRRAGVRLMVGHTQHYIAHNRAAKRIVEEGRYGKLVMINDVRHVNYYADTRPGWFFEKAKAGGGIFMNLGSHSVDKLQWLTGSRVEQVKAAVSHYGAKGDIEGSGLAWLRLANGVPATISQSGYPGGVSRNETELVFTGGMVKLMTGQGLWASEGGAYVEIPVEQEELPFVLQFRDLVRYIEEGVEPSSSMDYSRSVVAVVEAMYRSHETGTEQNVAGEAVR</sequence>
<dbReference type="Gene3D" id="3.40.50.720">
    <property type="entry name" value="NAD(P)-binding Rossmann-like Domain"/>
    <property type="match status" value="1"/>
</dbReference>
<name>A0A2V5KFI0_9BACL</name>
<dbReference type="Proteomes" id="UP000247476">
    <property type="component" value="Unassembled WGS sequence"/>
</dbReference>
<gene>
    <name evidence="3" type="ORF">DLM86_01920</name>
</gene>
<dbReference type="InterPro" id="IPR036291">
    <property type="entry name" value="NAD(P)-bd_dom_sf"/>
</dbReference>
<evidence type="ECO:0000313" key="4">
    <source>
        <dbReference type="Proteomes" id="UP000247476"/>
    </source>
</evidence>
<dbReference type="OrthoDB" id="9815825at2"/>
<dbReference type="AlphaFoldDB" id="A0A2V5KFI0"/>
<dbReference type="Gene3D" id="3.30.360.10">
    <property type="entry name" value="Dihydrodipicolinate Reductase, domain 2"/>
    <property type="match status" value="1"/>
</dbReference>